<evidence type="ECO:0000256" key="1">
    <source>
        <dbReference type="SAM" id="Phobius"/>
    </source>
</evidence>
<dbReference type="RefSeq" id="WP_307251530.1">
    <property type="nucleotide sequence ID" value="NZ_JAUSUV010000004.1"/>
</dbReference>
<evidence type="ECO:0000313" key="2">
    <source>
        <dbReference type="EMBL" id="MDQ0416877.1"/>
    </source>
</evidence>
<feature type="transmembrane region" description="Helical" evidence="1">
    <location>
        <begin position="23"/>
        <end position="47"/>
    </location>
</feature>
<organism evidence="2 3">
    <name type="scientific">Croceifilum oryzae</name>
    <dbReference type="NCBI Taxonomy" id="1553429"/>
    <lineage>
        <taxon>Bacteria</taxon>
        <taxon>Bacillati</taxon>
        <taxon>Bacillota</taxon>
        <taxon>Bacilli</taxon>
        <taxon>Bacillales</taxon>
        <taxon>Thermoactinomycetaceae</taxon>
        <taxon>Croceifilum</taxon>
    </lineage>
</organism>
<dbReference type="AlphaFoldDB" id="A0AAJ1WPV3"/>
<comment type="caution">
    <text evidence="2">The sequence shown here is derived from an EMBL/GenBank/DDBJ whole genome shotgun (WGS) entry which is preliminary data.</text>
</comment>
<keyword evidence="3" id="KW-1185">Reference proteome</keyword>
<keyword evidence="1" id="KW-1133">Transmembrane helix</keyword>
<evidence type="ECO:0000313" key="3">
    <source>
        <dbReference type="Proteomes" id="UP001238450"/>
    </source>
</evidence>
<gene>
    <name evidence="2" type="ORF">J2Z48_001049</name>
</gene>
<dbReference type="EMBL" id="JAUSUV010000004">
    <property type="protein sequence ID" value="MDQ0416877.1"/>
    <property type="molecule type" value="Genomic_DNA"/>
</dbReference>
<proteinExistence type="predicted"/>
<keyword evidence="1" id="KW-0812">Transmembrane</keyword>
<name>A0AAJ1WPV3_9BACL</name>
<keyword evidence="1" id="KW-0472">Membrane</keyword>
<dbReference type="Proteomes" id="UP001238450">
    <property type="component" value="Unassembled WGS sequence"/>
</dbReference>
<accession>A0AAJ1WPV3</accession>
<reference evidence="2 3" key="1">
    <citation type="submission" date="2023-07" db="EMBL/GenBank/DDBJ databases">
        <title>Genomic Encyclopedia of Type Strains, Phase IV (KMG-IV): sequencing the most valuable type-strain genomes for metagenomic binning, comparative biology and taxonomic classification.</title>
        <authorList>
            <person name="Goeker M."/>
        </authorList>
    </citation>
    <scope>NUCLEOTIDE SEQUENCE [LARGE SCALE GENOMIC DNA]</scope>
    <source>
        <strain evidence="2 3">DSM 46876</strain>
    </source>
</reference>
<protein>
    <submittedName>
        <fullName evidence="2">Uncharacterized protein</fullName>
    </submittedName>
</protein>
<sequence length="100" mass="11802">MLNTTFVTERLKVIPAISKFRAVFAWITMVTLWVFLFIDLVFIDVIYTKENLWRFEHLSLYIDEAKKSYSVGTYKHCHFCIRLDTGCAICRSSYQCLFGN</sequence>